<dbReference type="AlphaFoldDB" id="A0A6P3XXG7"/>
<dbReference type="PANTHER" id="PTHR37162">
    <property type="entry name" value="HAT FAMILY DIMERISATION DOMAINCONTAINING PROTEIN-RELATED"/>
    <property type="match status" value="1"/>
</dbReference>
<dbReference type="RefSeq" id="XP_014482782.1">
    <property type="nucleotide sequence ID" value="XM_014627296.1"/>
</dbReference>
<proteinExistence type="predicted"/>
<keyword evidence="1" id="KW-1185">Reference proteome</keyword>
<dbReference type="KEGG" id="dqu:106748603"/>
<sequence length="702" mass="81587">MDDKKLVKNKSKTVYSKRFQYQWFDDNPSWRNWVKEVPNEPSKFFCKACKAILACGVSEIKKHSRRESHLKNMKAQNLDCNISNFEITNRTSSIETVNLEQSEMIKSLSHSRKDFDFNDRVKIAELRLATFFVEKNVSFTIISDLLSLMKDIGNEHGILQTMYLEKKKLTQITNNVCHEETNRITKVLREHKFSIYENETSDKRNGKWLSLMVRYIEPKTLNVRCELLQMIHLDAIDCSASKIFKSFKNELLKKNISLRSIVSLACDNASATAEDKNCSFKTILSAKNPDLVILPCVCHSSMVAAKEACKILPRDCEHFIKGISTFISGSSKKTAIFRDFITSFDEKSSLTILKYAEMSWQMRHKFIQRILEMWNALGNFLMEQTCKNIRPTDDDLISIFRNPTTKAYFFFLEFTLDAFNKYNAKFQTRNTVIHELQTSSMELLFWFLKKFIKPNLLLLDPEISCNHTVRNLNFSDPINQLSLEEIDFGVECNEYLQGQLNQGILSETDISLVREYCLQFYVKASEHIRNHLPVDDTFLQLVNVFASRSALFDCDRNSTFRKVLQVKRRLCDVLDEDSIENEWKFLYEIDPRTKNELSKLSFDDMWMKIGFFSTNDERNESCFPNLRSLLSVVRALPHSNAETKRAISVIPDANTRKRNDISTETLNSICVIKYALKNNNSTARTMTVTREHLDLITAENIL</sequence>
<evidence type="ECO:0000313" key="1">
    <source>
        <dbReference type="Proteomes" id="UP000515204"/>
    </source>
</evidence>
<dbReference type="OrthoDB" id="8046116at2759"/>
<dbReference type="PANTHER" id="PTHR37162:SF1">
    <property type="entry name" value="BED-TYPE DOMAIN-CONTAINING PROTEIN"/>
    <property type="match status" value="1"/>
</dbReference>
<dbReference type="SUPFAM" id="SSF53098">
    <property type="entry name" value="Ribonuclease H-like"/>
    <property type="match status" value="1"/>
</dbReference>
<reference evidence="2 3" key="1">
    <citation type="submission" date="2025-04" db="UniProtKB">
        <authorList>
            <consortium name="RefSeq"/>
        </authorList>
    </citation>
    <scope>IDENTIFICATION</scope>
</reference>
<dbReference type="RefSeq" id="XP_014482783.1">
    <property type="nucleotide sequence ID" value="XM_014627297.1"/>
</dbReference>
<evidence type="ECO:0000313" key="3">
    <source>
        <dbReference type="RefSeq" id="XP_014482783.1"/>
    </source>
</evidence>
<evidence type="ECO:0000313" key="2">
    <source>
        <dbReference type="RefSeq" id="XP_014482782.1"/>
    </source>
</evidence>
<accession>A0A6P3XXG7</accession>
<protein>
    <submittedName>
        <fullName evidence="2 3">Uncharacterized protein LOC106748603</fullName>
    </submittedName>
</protein>
<organism evidence="1 2">
    <name type="scientific">Dinoponera quadriceps</name>
    <name type="common">South American ant</name>
    <dbReference type="NCBI Taxonomy" id="609295"/>
    <lineage>
        <taxon>Eukaryota</taxon>
        <taxon>Metazoa</taxon>
        <taxon>Ecdysozoa</taxon>
        <taxon>Arthropoda</taxon>
        <taxon>Hexapoda</taxon>
        <taxon>Insecta</taxon>
        <taxon>Pterygota</taxon>
        <taxon>Neoptera</taxon>
        <taxon>Endopterygota</taxon>
        <taxon>Hymenoptera</taxon>
        <taxon>Apocrita</taxon>
        <taxon>Aculeata</taxon>
        <taxon>Formicoidea</taxon>
        <taxon>Formicidae</taxon>
        <taxon>Ponerinae</taxon>
        <taxon>Ponerini</taxon>
        <taxon>Dinoponera</taxon>
    </lineage>
</organism>
<dbReference type="InterPro" id="IPR012337">
    <property type="entry name" value="RNaseH-like_sf"/>
</dbReference>
<gene>
    <name evidence="2 3" type="primary">LOC106748603</name>
</gene>
<dbReference type="Proteomes" id="UP000515204">
    <property type="component" value="Unplaced"/>
</dbReference>
<dbReference type="GeneID" id="106748603"/>
<name>A0A6P3XXG7_DINQU</name>